<evidence type="ECO:0000256" key="1">
    <source>
        <dbReference type="ARBA" id="ARBA00004167"/>
    </source>
</evidence>
<feature type="compositionally biased region" description="Basic and acidic residues" evidence="10">
    <location>
        <begin position="70"/>
        <end position="98"/>
    </location>
</feature>
<evidence type="ECO:0000256" key="9">
    <source>
        <dbReference type="HAMAP-Rule" id="MF_00236"/>
    </source>
</evidence>
<dbReference type="PATRIC" id="fig|1666911.3.peg.1739"/>
<dbReference type="PANTHER" id="PTHR33162">
    <property type="entry name" value="SEC-INDEPENDENT PROTEIN TRANSLOCASE PROTEIN TATA, CHLOROPLASTIC"/>
    <property type="match status" value="1"/>
</dbReference>
<comment type="subcellular location">
    <subcellularLocation>
        <location evidence="9">Cell membrane</location>
        <topology evidence="9">Single-pass membrane protein</topology>
    </subcellularLocation>
    <subcellularLocation>
        <location evidence="1">Membrane</location>
        <topology evidence="1">Single-pass membrane protein</topology>
    </subcellularLocation>
</comment>
<comment type="caution">
    <text evidence="11">The sequence shown here is derived from an EMBL/GenBank/DDBJ whole genome shotgun (WGS) entry which is preliminary data.</text>
</comment>
<keyword evidence="3 9" id="KW-0812">Transmembrane</keyword>
<evidence type="ECO:0000256" key="7">
    <source>
        <dbReference type="ARBA" id="ARBA00023136"/>
    </source>
</evidence>
<evidence type="ECO:0000313" key="12">
    <source>
        <dbReference type="Proteomes" id="UP000050465"/>
    </source>
</evidence>
<dbReference type="PRINTS" id="PR01506">
    <property type="entry name" value="TATBPROTEIN"/>
</dbReference>
<dbReference type="NCBIfam" id="NF011429">
    <property type="entry name" value="PRK14857.1"/>
    <property type="match status" value="1"/>
</dbReference>
<dbReference type="Gene3D" id="1.20.5.3310">
    <property type="match status" value="1"/>
</dbReference>
<evidence type="ECO:0000256" key="8">
    <source>
        <dbReference type="ARBA" id="ARBA00025340"/>
    </source>
</evidence>
<dbReference type="InterPro" id="IPR006312">
    <property type="entry name" value="TatA/E"/>
</dbReference>
<name>A0A0P7Z312_9CYAN</name>
<sequence>MNIFGIGLPEMGLIMIVALLVFGPKKLPEIGRSMGKALKGFQDASKEFENEFKKEAERLEKTVAEPMKATLEKPRALAPDVAEKDVEKAPEKTPEKVQAEPSEAEIEAEIVEAANSDTETETIAPTADQTDAA</sequence>
<protein>
    <recommendedName>
        <fullName evidence="9">Sec-independent protein translocase protein TatA</fullName>
    </recommendedName>
</protein>
<dbReference type="GO" id="GO:0008320">
    <property type="term" value="F:protein transmembrane transporter activity"/>
    <property type="evidence" value="ECO:0007669"/>
    <property type="project" value="UniProtKB-UniRule"/>
</dbReference>
<keyword evidence="5 9" id="KW-1133">Transmembrane helix</keyword>
<dbReference type="Pfam" id="PF02416">
    <property type="entry name" value="TatA_B_E"/>
    <property type="match status" value="1"/>
</dbReference>
<keyword evidence="2 9" id="KW-0813">Transport</keyword>
<dbReference type="STRING" id="1666911.HLUCCA11_02505"/>
<keyword evidence="9" id="KW-1003">Cell membrane</keyword>
<feature type="transmembrane region" description="Helical" evidence="9">
    <location>
        <begin position="6"/>
        <end position="24"/>
    </location>
</feature>
<evidence type="ECO:0000256" key="2">
    <source>
        <dbReference type="ARBA" id="ARBA00022448"/>
    </source>
</evidence>
<evidence type="ECO:0000256" key="10">
    <source>
        <dbReference type="SAM" id="MobiDB-lite"/>
    </source>
</evidence>
<dbReference type="NCBIfam" id="NF011430">
    <property type="entry name" value="PRK14861.1"/>
    <property type="match status" value="1"/>
</dbReference>
<evidence type="ECO:0000256" key="6">
    <source>
        <dbReference type="ARBA" id="ARBA00023010"/>
    </source>
</evidence>
<dbReference type="InterPro" id="IPR003369">
    <property type="entry name" value="TatA/B/E"/>
</dbReference>
<feature type="compositionally biased region" description="Polar residues" evidence="10">
    <location>
        <begin position="115"/>
        <end position="133"/>
    </location>
</feature>
<comment type="subunit">
    <text evidence="9">Forms a complex with TatC.</text>
</comment>
<comment type="function">
    <text evidence="9">Part of the twin-arginine translocation (Tat) system that transports large folded proteins containing a characteristic twin-arginine motif in their signal peptide across membranes. TatA could form the protein-conducting channel of the Tat system.</text>
</comment>
<proteinExistence type="inferred from homology"/>
<dbReference type="PANTHER" id="PTHR33162:SF1">
    <property type="entry name" value="SEC-INDEPENDENT PROTEIN TRANSLOCASE PROTEIN TATA, CHLOROPLASTIC"/>
    <property type="match status" value="1"/>
</dbReference>
<keyword evidence="6 9" id="KW-0811">Translocation</keyword>
<keyword evidence="7 9" id="KW-0472">Membrane</keyword>
<keyword evidence="4 9" id="KW-0653">Protein transport</keyword>
<evidence type="ECO:0000313" key="11">
    <source>
        <dbReference type="EMBL" id="KPQ37327.1"/>
    </source>
</evidence>
<dbReference type="GO" id="GO:0043953">
    <property type="term" value="P:protein transport by the Tat complex"/>
    <property type="evidence" value="ECO:0007669"/>
    <property type="project" value="UniProtKB-UniRule"/>
</dbReference>
<evidence type="ECO:0000256" key="3">
    <source>
        <dbReference type="ARBA" id="ARBA00022692"/>
    </source>
</evidence>
<dbReference type="NCBIfam" id="TIGR01411">
    <property type="entry name" value="tatAE"/>
    <property type="match status" value="1"/>
</dbReference>
<dbReference type="AlphaFoldDB" id="A0A0P7Z312"/>
<reference evidence="11 12" key="1">
    <citation type="submission" date="2015-09" db="EMBL/GenBank/DDBJ databases">
        <title>Identification and resolution of microdiversity through metagenomic sequencing of parallel consortia.</title>
        <authorList>
            <person name="Nelson W.C."/>
            <person name="Romine M.F."/>
            <person name="Lindemann S.R."/>
        </authorList>
    </citation>
    <scope>NUCLEOTIDE SEQUENCE [LARGE SCALE GENOMIC DNA]</scope>
    <source>
        <strain evidence="11">Ana</strain>
    </source>
</reference>
<feature type="region of interest" description="Disordered" evidence="10">
    <location>
        <begin position="66"/>
        <end position="133"/>
    </location>
</feature>
<dbReference type="EMBL" id="LJZR01000002">
    <property type="protein sequence ID" value="KPQ37327.1"/>
    <property type="molecule type" value="Genomic_DNA"/>
</dbReference>
<dbReference type="GO" id="GO:0033281">
    <property type="term" value="C:TAT protein transport complex"/>
    <property type="evidence" value="ECO:0007669"/>
    <property type="project" value="UniProtKB-UniRule"/>
</dbReference>
<dbReference type="GO" id="GO:0006886">
    <property type="term" value="P:intracellular protein transport"/>
    <property type="evidence" value="ECO:0007669"/>
    <property type="project" value="UniProtKB-ARBA"/>
</dbReference>
<gene>
    <name evidence="9 11" type="primary">tatA</name>
    <name evidence="11" type="ORF">HLUCCA11_02505</name>
</gene>
<organism evidence="11 12">
    <name type="scientific">Phormidesmis priestleyi Ana</name>
    <dbReference type="NCBI Taxonomy" id="1666911"/>
    <lineage>
        <taxon>Bacteria</taxon>
        <taxon>Bacillati</taxon>
        <taxon>Cyanobacteriota</taxon>
        <taxon>Cyanophyceae</taxon>
        <taxon>Leptolyngbyales</taxon>
        <taxon>Leptolyngbyaceae</taxon>
        <taxon>Phormidesmis</taxon>
    </lineage>
</organism>
<evidence type="ECO:0000256" key="5">
    <source>
        <dbReference type="ARBA" id="ARBA00022989"/>
    </source>
</evidence>
<dbReference type="HAMAP" id="MF_00236">
    <property type="entry name" value="TatA_E"/>
    <property type="match status" value="1"/>
</dbReference>
<evidence type="ECO:0000256" key="4">
    <source>
        <dbReference type="ARBA" id="ARBA00022927"/>
    </source>
</evidence>
<comment type="function">
    <text evidence="8">Part of the twin-arginine translocation (Tat) system that transports large folded proteins containing a characteristic twin-arginine motif in their signal peptide across the thylakoid membrane. Involved in delta pH-dependent protein transport required for chloroplast development, especially thylakoid membrane formation. TATC and TATB mediate precursor recognition, whereas TATA facilitates translocation.</text>
</comment>
<dbReference type="Proteomes" id="UP000050465">
    <property type="component" value="Unassembled WGS sequence"/>
</dbReference>
<comment type="similarity">
    <text evidence="9">Belongs to the TatA/E family.</text>
</comment>
<accession>A0A0P7Z312</accession>